<sequence length="66" mass="7774">MGDYLRYNSAIGNSLSEFVILFVAREWTHDYDWYVQYWNGNPVTNLSIQQLHRPTISFTLSSNVED</sequence>
<accession>A0A840RPP4</accession>
<reference evidence="1 2" key="1">
    <citation type="submission" date="2020-08" db="EMBL/GenBank/DDBJ databases">
        <title>Genomic Encyclopedia of Type Strains, Phase IV (KMG-IV): sequencing the most valuable type-strain genomes for metagenomic binning, comparative biology and taxonomic classification.</title>
        <authorList>
            <person name="Goeker M."/>
        </authorList>
    </citation>
    <scope>NUCLEOTIDE SEQUENCE [LARGE SCALE GENOMIC DNA]</scope>
    <source>
        <strain evidence="1 2">DSM 23240</strain>
    </source>
</reference>
<organism evidence="1 2">
    <name type="scientific">Glaciimonas immobilis</name>
    <dbReference type="NCBI Taxonomy" id="728004"/>
    <lineage>
        <taxon>Bacteria</taxon>
        <taxon>Pseudomonadati</taxon>
        <taxon>Pseudomonadota</taxon>
        <taxon>Betaproteobacteria</taxon>
        <taxon>Burkholderiales</taxon>
        <taxon>Oxalobacteraceae</taxon>
        <taxon>Glaciimonas</taxon>
    </lineage>
</organism>
<protein>
    <submittedName>
        <fullName evidence="1">Uncharacterized protein</fullName>
    </submittedName>
</protein>
<keyword evidence="2" id="KW-1185">Reference proteome</keyword>
<dbReference type="EMBL" id="JACHHQ010000002">
    <property type="protein sequence ID" value="MBB5199112.1"/>
    <property type="molecule type" value="Genomic_DNA"/>
</dbReference>
<proteinExistence type="predicted"/>
<comment type="caution">
    <text evidence="1">The sequence shown here is derived from an EMBL/GenBank/DDBJ whole genome shotgun (WGS) entry which is preliminary data.</text>
</comment>
<dbReference type="Proteomes" id="UP000571084">
    <property type="component" value="Unassembled WGS sequence"/>
</dbReference>
<evidence type="ECO:0000313" key="1">
    <source>
        <dbReference type="EMBL" id="MBB5199112.1"/>
    </source>
</evidence>
<name>A0A840RPP4_9BURK</name>
<evidence type="ECO:0000313" key="2">
    <source>
        <dbReference type="Proteomes" id="UP000571084"/>
    </source>
</evidence>
<gene>
    <name evidence="1" type="ORF">HNR39_000939</name>
</gene>
<dbReference type="AlphaFoldDB" id="A0A840RPP4"/>